<gene>
    <name evidence="1" type="ORF">Harvfovirus6_45</name>
</gene>
<accession>A0A3G5A0S7</accession>
<proteinExistence type="predicted"/>
<reference evidence="1" key="1">
    <citation type="submission" date="2018-10" db="EMBL/GenBank/DDBJ databases">
        <title>Hidden diversity of soil giant viruses.</title>
        <authorList>
            <person name="Schulz F."/>
            <person name="Alteio L."/>
            <person name="Goudeau D."/>
            <person name="Ryan E.M."/>
            <person name="Malmstrom R.R."/>
            <person name="Blanchard J."/>
            <person name="Woyke T."/>
        </authorList>
    </citation>
    <scope>NUCLEOTIDE SEQUENCE</scope>
    <source>
        <strain evidence="1">HAV1</strain>
    </source>
</reference>
<evidence type="ECO:0000313" key="1">
    <source>
        <dbReference type="EMBL" id="AYV80795.1"/>
    </source>
</evidence>
<protein>
    <submittedName>
        <fullName evidence="1">Uncharacterized protein</fullName>
    </submittedName>
</protein>
<name>A0A3G5A0S7_9VIRU</name>
<sequence length="225" mass="26927">MVQLKLEGFRVFIYGKASYLLPVYSDTCYCGIKKYLLYCVKTKIFKPKYFKKYMKLRAENVDCRVNIDMMPHVVITFGDQCSIHHDFKIEGDDLTYPYYGNGLMEFGKKCYEFWKQSENFCVGNWLERYYVNYWADSLYGWYVDSPPRFDRGVEEKRKFLLQTGLTKLLETVEKDFEKFRLEVRGSLNLIQPVIDIVCEYGLEPIHVFCLVLRKFKRDIEVYMES</sequence>
<organism evidence="1">
    <name type="scientific">Harvfovirus sp</name>
    <dbReference type="NCBI Taxonomy" id="2487768"/>
    <lineage>
        <taxon>Viruses</taxon>
        <taxon>Varidnaviria</taxon>
        <taxon>Bamfordvirae</taxon>
        <taxon>Nucleocytoviricota</taxon>
        <taxon>Megaviricetes</taxon>
        <taxon>Imitervirales</taxon>
        <taxon>Mimiviridae</taxon>
        <taxon>Klosneuvirinae</taxon>
    </lineage>
</organism>
<dbReference type="EMBL" id="MK072248">
    <property type="protein sequence ID" value="AYV80795.1"/>
    <property type="molecule type" value="Genomic_DNA"/>
</dbReference>